<evidence type="ECO:0000256" key="10">
    <source>
        <dbReference type="ARBA" id="ARBA00023242"/>
    </source>
</evidence>
<feature type="compositionally biased region" description="Low complexity" evidence="12">
    <location>
        <begin position="1138"/>
        <end position="1150"/>
    </location>
</feature>
<evidence type="ECO:0000256" key="9">
    <source>
        <dbReference type="ARBA" id="ARBA00023186"/>
    </source>
</evidence>
<feature type="compositionally biased region" description="Low complexity" evidence="12">
    <location>
        <begin position="488"/>
        <end position="512"/>
    </location>
</feature>
<evidence type="ECO:0000256" key="6">
    <source>
        <dbReference type="ARBA" id="ARBA00022525"/>
    </source>
</evidence>
<feature type="compositionally biased region" description="Low complexity" evidence="12">
    <location>
        <begin position="584"/>
        <end position="596"/>
    </location>
</feature>
<accession>A0A2T7NMB0</accession>
<feature type="region of interest" description="Disordered" evidence="12">
    <location>
        <begin position="1085"/>
        <end position="1107"/>
    </location>
</feature>
<feature type="region of interest" description="Disordered" evidence="12">
    <location>
        <begin position="365"/>
        <end position="387"/>
    </location>
</feature>
<keyword evidence="7" id="KW-0053">Apoptosis</keyword>
<dbReference type="STRING" id="400727.A0A2T7NMB0"/>
<feature type="region of interest" description="Disordered" evidence="12">
    <location>
        <begin position="144"/>
        <end position="187"/>
    </location>
</feature>
<dbReference type="InterPro" id="IPR021925">
    <property type="entry name" value="BAG6"/>
</dbReference>
<feature type="compositionally biased region" description="Low complexity" evidence="12">
    <location>
        <begin position="76"/>
        <end position="91"/>
    </location>
</feature>
<feature type="region of interest" description="Disordered" evidence="12">
    <location>
        <begin position="722"/>
        <end position="757"/>
    </location>
</feature>
<feature type="compositionally biased region" description="Polar residues" evidence="12">
    <location>
        <begin position="174"/>
        <end position="187"/>
    </location>
</feature>
<feature type="region of interest" description="Disordered" evidence="12">
    <location>
        <begin position="1267"/>
        <end position="1289"/>
    </location>
</feature>
<feature type="compositionally biased region" description="Polar residues" evidence="12">
    <location>
        <begin position="724"/>
        <end position="745"/>
    </location>
</feature>
<dbReference type="SMART" id="SM00213">
    <property type="entry name" value="UBQ"/>
    <property type="match status" value="1"/>
</dbReference>
<keyword evidence="5" id="KW-0963">Cytoplasm</keyword>
<dbReference type="GO" id="GO:0031593">
    <property type="term" value="F:polyubiquitin modification-dependent protein binding"/>
    <property type="evidence" value="ECO:0007669"/>
    <property type="project" value="TreeGrafter"/>
</dbReference>
<dbReference type="GO" id="GO:0005634">
    <property type="term" value="C:nucleus"/>
    <property type="evidence" value="ECO:0007669"/>
    <property type="project" value="UniProtKB-SubCell"/>
</dbReference>
<dbReference type="InterPro" id="IPR000626">
    <property type="entry name" value="Ubiquitin-like_dom"/>
</dbReference>
<name>A0A2T7NMB0_POMCA</name>
<dbReference type="GO" id="GO:0036503">
    <property type="term" value="P:ERAD pathway"/>
    <property type="evidence" value="ECO:0007669"/>
    <property type="project" value="TreeGrafter"/>
</dbReference>
<dbReference type="Pfam" id="PF00240">
    <property type="entry name" value="ubiquitin"/>
    <property type="match status" value="1"/>
</dbReference>
<protein>
    <recommendedName>
        <fullName evidence="11">BCL2-associated athanogene 6</fullName>
    </recommendedName>
</protein>
<feature type="compositionally biased region" description="Low complexity" evidence="12">
    <location>
        <begin position="613"/>
        <end position="642"/>
    </location>
</feature>
<feature type="region of interest" description="Disordered" evidence="12">
    <location>
        <begin position="205"/>
        <end position="261"/>
    </location>
</feature>
<evidence type="ECO:0000256" key="3">
    <source>
        <dbReference type="ARBA" id="ARBA00004550"/>
    </source>
</evidence>
<dbReference type="Gene3D" id="3.10.20.90">
    <property type="entry name" value="Phosphatidylinositol 3-kinase Catalytic Subunit, Chain A, domain 1"/>
    <property type="match status" value="1"/>
</dbReference>
<dbReference type="Proteomes" id="UP000245119">
    <property type="component" value="Linkage Group LG11"/>
</dbReference>
<evidence type="ECO:0000256" key="1">
    <source>
        <dbReference type="ARBA" id="ARBA00004123"/>
    </source>
</evidence>
<feature type="region of interest" description="Disordered" evidence="12">
    <location>
        <begin position="72"/>
        <end position="102"/>
    </location>
</feature>
<feature type="region of interest" description="Disordered" evidence="12">
    <location>
        <begin position="1134"/>
        <end position="1159"/>
    </location>
</feature>
<dbReference type="OrthoDB" id="1885901at2759"/>
<evidence type="ECO:0000256" key="4">
    <source>
        <dbReference type="ARBA" id="ARBA00022448"/>
    </source>
</evidence>
<evidence type="ECO:0000256" key="5">
    <source>
        <dbReference type="ARBA" id="ARBA00022490"/>
    </source>
</evidence>
<keyword evidence="9" id="KW-0143">Chaperone</keyword>
<feature type="region of interest" description="Disordered" evidence="12">
    <location>
        <begin position="584"/>
        <end position="666"/>
    </location>
</feature>
<dbReference type="EMBL" id="PZQS01000011">
    <property type="protein sequence ID" value="PVD22317.1"/>
    <property type="molecule type" value="Genomic_DNA"/>
</dbReference>
<evidence type="ECO:0000259" key="13">
    <source>
        <dbReference type="PROSITE" id="PS50053"/>
    </source>
</evidence>
<evidence type="ECO:0000313" key="14">
    <source>
        <dbReference type="EMBL" id="PVD22317.1"/>
    </source>
</evidence>
<keyword evidence="4" id="KW-0813">Transport</keyword>
<feature type="compositionally biased region" description="Low complexity" evidence="12">
    <location>
        <begin position="374"/>
        <end position="387"/>
    </location>
</feature>
<feature type="compositionally biased region" description="Polar residues" evidence="12">
    <location>
        <begin position="210"/>
        <end position="261"/>
    </location>
</feature>
<feature type="compositionally biased region" description="Polar residues" evidence="12">
    <location>
        <begin position="597"/>
        <end position="606"/>
    </location>
</feature>
<keyword evidence="10" id="KW-0539">Nucleus</keyword>
<dbReference type="GO" id="GO:0005576">
    <property type="term" value="C:extracellular region"/>
    <property type="evidence" value="ECO:0007669"/>
    <property type="project" value="UniProtKB-SubCell"/>
</dbReference>
<dbReference type="Pfam" id="PF12057">
    <property type="entry name" value="BAG6"/>
    <property type="match status" value="1"/>
</dbReference>
<dbReference type="SUPFAM" id="SSF54236">
    <property type="entry name" value="Ubiquitin-like"/>
    <property type="match status" value="1"/>
</dbReference>
<dbReference type="GO" id="GO:0071818">
    <property type="term" value="C:BAT3 complex"/>
    <property type="evidence" value="ECO:0007669"/>
    <property type="project" value="TreeGrafter"/>
</dbReference>
<dbReference type="PROSITE" id="PS50053">
    <property type="entry name" value="UBIQUITIN_2"/>
    <property type="match status" value="1"/>
</dbReference>
<feature type="compositionally biased region" description="Low complexity" evidence="12">
    <location>
        <begin position="746"/>
        <end position="755"/>
    </location>
</feature>
<evidence type="ECO:0000256" key="8">
    <source>
        <dbReference type="ARBA" id="ARBA00022853"/>
    </source>
</evidence>
<gene>
    <name evidence="14" type="ORF">C0Q70_18126</name>
</gene>
<evidence type="ECO:0000256" key="7">
    <source>
        <dbReference type="ARBA" id="ARBA00022703"/>
    </source>
</evidence>
<feature type="domain" description="Ubiquitin-like" evidence="13">
    <location>
        <begin position="2"/>
        <end position="62"/>
    </location>
</feature>
<dbReference type="GO" id="GO:0006325">
    <property type="term" value="P:chromatin organization"/>
    <property type="evidence" value="ECO:0007669"/>
    <property type="project" value="UniProtKB-KW"/>
</dbReference>
<proteinExistence type="predicted"/>
<evidence type="ECO:0000256" key="12">
    <source>
        <dbReference type="SAM" id="MobiDB-lite"/>
    </source>
</evidence>
<dbReference type="PANTHER" id="PTHR15204:SF0">
    <property type="entry name" value="LARGE PROLINE-RICH PROTEIN BAG6"/>
    <property type="match status" value="1"/>
</dbReference>
<dbReference type="InterPro" id="IPR029071">
    <property type="entry name" value="Ubiquitin-like_domsf"/>
</dbReference>
<comment type="caution">
    <text evidence="14">The sequence shown here is derived from an EMBL/GenBank/DDBJ whole genome shotgun (WGS) entry which is preliminary data.</text>
</comment>
<keyword evidence="15" id="KW-1185">Reference proteome</keyword>
<dbReference type="GO" id="GO:0051787">
    <property type="term" value="F:misfolded protein binding"/>
    <property type="evidence" value="ECO:0007669"/>
    <property type="project" value="TreeGrafter"/>
</dbReference>
<sequence length="1289" mass="136437">MMDVTVKTLDGQNKHFSIPEDTTVTQFKEKIAASIGISADTQRLIFHGRVLQDEKMLREYEVHGKVIHVVQRAPPSLSSGTSDTQSSSQSNPPLPPHIHHPPNLQSVLVGSFTFPPEILNTAQLPIDGGSLNVHINLSPVAMGPMTTINSQNPPGGTTSSSWGAPGGGPAGLFVNSSSSSGEAKQRLMQAQRNLNLAQNAISRLEGNVGSRGSNTSALNNGTTTTDVDQARSEGNTGDNTTDPTENQDSATSDTSVQQAATPSNLAELLREVQATYQRMSPFLNQICELAAADPEISSQDLIPRQRMVDHVSEAMHALSHCFHNISDINYELSAPPPRLLTAQRLPIYHSQHSPNIVINAAASRNQGGNAAPNQTATSQSVPQSTTVSSTAVPLPAFTFQSSPSQLSSLGAAVTAATGSPANGTLRGANLPVPGDDPYVFVEVGPDSLTVNSISTHVVMSEDNDDVHMETDNQETDITANAATRLASTAALTSTSSTSSLSQTSQNQGQTGRPTMPNVNVQGLSSIPGLTGEMVNSIVQSVLQAHGVRQDQPVQVNVVPVQMPGGGTPLATASGSATINITPVTATSSHSQSQTTSVRFSRTSSASRLEGAVPSASPSTSGTTSTAALNTGSSVGSGPNSQQLPPPPPLHFLHGPGVRSHVPGSAGAQGMPMFAQIPIFRQRAPGPHALLPMPLMQPTDIYLPCFSHHFITQGVREIVDHTQRLQRQSQQPGGTPQRNANENSNRAQTNTTATQQGSISANPFAALFSQLLGGASAPASGQSSGGRMVSEPGAGVAGLAAAMTSMLNREASESGRMEAAGQSAMTDDTFARIVQGIGAQASQAAAGISSGETVANFLQSLGENHSVVAGEGFLTDAFLCVAQHLTFANLFSIFLGQVDSIRGLLHPLQQFIRERVLNGSEFDERTLRSSTDSLLDELVPEVQASVEGFDVVQDIDLEATVKAFLRHQLIIIFRIIMSSSDTDSDFGRSLYDSVRRALGEFIVLMPACLRGGQADFNNLVQSRLWMASMTLTQLSTFRSSVSIPESEVQSYIVRPSTTAAGSITAAASTVSRNVEVSSSQHVMEVEAAPPGNGSTARPTAQAPRTLDLTRNVQRADGRQEERPSVNGLRQALVNGNHDSSAASPSSATRSPRNGEENWQEVVSPEWVPIIETDIQRQKTHHSHAPLSDAYLQGMPPKRRRLMTCDRPNNLSNMADYLPTAVKRAATQAGVEPVSSVDNLAAEASDAEELQNMLEAEVQRSLANRLASDDDYSADRFPNAQQYFNSKPKPS</sequence>
<evidence type="ECO:0000256" key="11">
    <source>
        <dbReference type="ARBA" id="ARBA00030033"/>
    </source>
</evidence>
<reference evidence="14 15" key="1">
    <citation type="submission" date="2018-04" db="EMBL/GenBank/DDBJ databases">
        <title>The genome of golden apple snail Pomacea canaliculata provides insight into stress tolerance and invasive adaptation.</title>
        <authorList>
            <person name="Liu C."/>
            <person name="Liu B."/>
            <person name="Ren Y."/>
            <person name="Zhang Y."/>
            <person name="Wang H."/>
            <person name="Li S."/>
            <person name="Jiang F."/>
            <person name="Yin L."/>
            <person name="Zhang G."/>
            <person name="Qian W."/>
            <person name="Fan W."/>
        </authorList>
    </citation>
    <scope>NUCLEOTIDE SEQUENCE [LARGE SCALE GENOMIC DNA]</scope>
    <source>
        <strain evidence="14">SZHN2017</strain>
        <tissue evidence="14">Muscle</tissue>
    </source>
</reference>
<organism evidence="14 15">
    <name type="scientific">Pomacea canaliculata</name>
    <name type="common">Golden apple snail</name>
    <dbReference type="NCBI Taxonomy" id="400727"/>
    <lineage>
        <taxon>Eukaryota</taxon>
        <taxon>Metazoa</taxon>
        <taxon>Spiralia</taxon>
        <taxon>Lophotrochozoa</taxon>
        <taxon>Mollusca</taxon>
        <taxon>Gastropoda</taxon>
        <taxon>Caenogastropoda</taxon>
        <taxon>Architaenioglossa</taxon>
        <taxon>Ampullarioidea</taxon>
        <taxon>Ampullariidae</taxon>
        <taxon>Pomacea</taxon>
    </lineage>
</organism>
<dbReference type="CDD" id="cd01809">
    <property type="entry name" value="Ubl_BAG6"/>
    <property type="match status" value="1"/>
</dbReference>
<evidence type="ECO:0000256" key="2">
    <source>
        <dbReference type="ARBA" id="ARBA00004514"/>
    </source>
</evidence>
<feature type="compositionally biased region" description="Low complexity" evidence="12">
    <location>
        <begin position="153"/>
        <end position="163"/>
    </location>
</feature>
<comment type="subcellular location">
    <subcellularLocation>
        <location evidence="2">Cytoplasm</location>
        <location evidence="2">Cytosol</location>
    </subcellularLocation>
    <subcellularLocation>
        <location evidence="1">Nucleus</location>
    </subcellularLocation>
    <subcellularLocation>
        <location evidence="3">Secreted</location>
        <location evidence="3">Extracellular exosome</location>
    </subcellularLocation>
</comment>
<feature type="region of interest" description="Disordered" evidence="12">
    <location>
        <begin position="488"/>
        <end position="524"/>
    </location>
</feature>
<keyword evidence="8" id="KW-0156">Chromatin regulator</keyword>
<dbReference type="PANTHER" id="PTHR15204">
    <property type="entry name" value="LARGE PROLINE-RICH PROTEIN BAG6"/>
    <property type="match status" value="1"/>
</dbReference>
<evidence type="ECO:0000313" key="15">
    <source>
        <dbReference type="Proteomes" id="UP000245119"/>
    </source>
</evidence>
<dbReference type="GO" id="GO:0006915">
    <property type="term" value="P:apoptotic process"/>
    <property type="evidence" value="ECO:0007669"/>
    <property type="project" value="UniProtKB-KW"/>
</dbReference>
<keyword evidence="6" id="KW-0964">Secreted</keyword>